<dbReference type="AlphaFoldDB" id="Q97A52"/>
<dbReference type="RefSeq" id="WP_010917188.1">
    <property type="nucleotide sequence ID" value="NC_002689.2"/>
</dbReference>
<dbReference type="HOGENOM" id="CLU_048478_0_0_2"/>
<organism evidence="2 3">
    <name type="scientific">Thermoplasma volcanium (strain ATCC 51530 / DSM 4299 / JCM 9571 / NBRC 15438 / GSS1)</name>
    <dbReference type="NCBI Taxonomy" id="273116"/>
    <lineage>
        <taxon>Archaea</taxon>
        <taxon>Methanobacteriati</taxon>
        <taxon>Thermoplasmatota</taxon>
        <taxon>Thermoplasmata</taxon>
        <taxon>Thermoplasmatales</taxon>
        <taxon>Thermoplasmataceae</taxon>
        <taxon>Thermoplasma</taxon>
    </lineage>
</organism>
<reference evidence="2 3" key="1">
    <citation type="journal article" date="1999" name="Proc. Jpn. Acad.">
        <title>Determination of the complete genomic DNA sequence of Thermoplasma volvanium GSS1.</title>
        <authorList>
            <person name="Kawashima T."/>
            <person name="Yamamoto Y."/>
            <person name="Aramaki H."/>
            <person name="Nunoshiba T."/>
            <person name="Kawamoto T."/>
            <person name="Watanabe K."/>
            <person name="Yamazaki M."/>
            <person name="Kanehori K."/>
            <person name="Amano N."/>
            <person name="Ohya Y."/>
            <person name="Makino K."/>
            <person name="Suzuki M."/>
        </authorList>
    </citation>
    <scope>NUCLEOTIDE SEQUENCE [LARGE SCALE GENOMIC DNA]</scope>
    <source>
        <strain evidence="3">ATCC 51530 / DSM 4299 / JCM 9571 / NBRC 15438 / GSS1</strain>
    </source>
</reference>
<dbReference type="OrthoDB" id="205181at2157"/>
<dbReference type="InterPro" id="IPR050662">
    <property type="entry name" value="Sec-metab_biosynth-thioest"/>
</dbReference>
<evidence type="ECO:0000313" key="3">
    <source>
        <dbReference type="Proteomes" id="UP000001017"/>
    </source>
</evidence>
<dbReference type="STRING" id="273116.gene:9381750"/>
<gene>
    <name evidence="2" type="ORF">TVG0982439</name>
</gene>
<dbReference type="eggNOG" id="arCOG00498">
    <property type="taxonomic scope" value="Archaea"/>
</dbReference>
<evidence type="ECO:0000313" key="2">
    <source>
        <dbReference type="EMBL" id="BAB60100.1"/>
    </source>
</evidence>
<dbReference type="PANTHER" id="PTHR23131">
    <property type="entry name" value="ENDORIBONUCLEASE LACTB2"/>
    <property type="match status" value="1"/>
</dbReference>
<evidence type="ECO:0000259" key="1">
    <source>
        <dbReference type="SMART" id="SM00849"/>
    </source>
</evidence>
<dbReference type="PhylomeDB" id="Q97A52"/>
<dbReference type="PaxDb" id="273116-14325175"/>
<dbReference type="EMBL" id="BA000011">
    <property type="protein sequence ID" value="BAB60100.1"/>
    <property type="molecule type" value="Genomic_DNA"/>
</dbReference>
<dbReference type="InterPro" id="IPR036388">
    <property type="entry name" value="WH-like_DNA-bd_sf"/>
</dbReference>
<keyword evidence="3" id="KW-1185">Reference proteome</keyword>
<protein>
    <recommendedName>
        <fullName evidence="1">Metallo-beta-lactamase domain-containing protein</fullName>
    </recommendedName>
</protein>
<dbReference type="InterPro" id="IPR036866">
    <property type="entry name" value="RibonucZ/Hydroxyglut_hydro"/>
</dbReference>
<name>Q97A52_THEVO</name>
<dbReference type="GeneID" id="1442036"/>
<accession>Q97A52</accession>
<dbReference type="PANTHER" id="PTHR23131:SF4">
    <property type="entry name" value="METALLO-BETA-LACTAMASE SUPERFAMILY POTEIN"/>
    <property type="match status" value="1"/>
</dbReference>
<dbReference type="Proteomes" id="UP000001017">
    <property type="component" value="Chromosome"/>
</dbReference>
<dbReference type="Gene3D" id="1.10.10.10">
    <property type="entry name" value="Winged helix-like DNA-binding domain superfamily/Winged helix DNA-binding domain"/>
    <property type="match status" value="1"/>
</dbReference>
<dbReference type="KEGG" id="tvo:TVG0982439"/>
<dbReference type="InterPro" id="IPR001279">
    <property type="entry name" value="Metallo-B-lactamas"/>
</dbReference>
<dbReference type="SMART" id="SM00849">
    <property type="entry name" value="Lactamase_B"/>
    <property type="match status" value="1"/>
</dbReference>
<proteinExistence type="predicted"/>
<sequence>MQTHVETFTVPIAIRALKTANIYRVPSDKGYILIDTGMSGDSVDQIVKESNDIQAVFLTHLHIDHVGGALRIHEELGVPVYMNSKDINLIRQVANDKEAYIKKYVDIFRGNGVPLSMQEDLIHMHPVINFYEYYSKLGFLQDISNLKLKELKFVPVPGHSPGSTAVITEDGYMMFSGDHILERITPNISVYGEEDDLGNYLKSLELVKKLSPKIIFPGHGSRIDDPLKRISEIEEHHAERIRAIAQALNESKTAFEIAESIPWSKGRKMDTMNFMEKNFAILETISHLRHMEAIGMVDSKDENGIIKYRIIK</sequence>
<dbReference type="SUPFAM" id="SSF56281">
    <property type="entry name" value="Metallo-hydrolase/oxidoreductase"/>
    <property type="match status" value="1"/>
</dbReference>
<feature type="domain" description="Metallo-beta-lactamase" evidence="1">
    <location>
        <begin position="19"/>
        <end position="219"/>
    </location>
</feature>
<dbReference type="Gene3D" id="3.60.15.10">
    <property type="entry name" value="Ribonuclease Z/Hydroxyacylglutathione hydrolase-like"/>
    <property type="match status" value="1"/>
</dbReference>
<dbReference type="Pfam" id="PF00753">
    <property type="entry name" value="Lactamase_B"/>
    <property type="match status" value="1"/>
</dbReference>
<reference evidence="2 3" key="2">
    <citation type="journal article" date="2000" name="Proc. Natl. Acad. Sci. U.S.A.">
        <title>Archaeal adaptation to higher temperatures revealed by genomic sequence of Thermoplasma volcanium.</title>
        <authorList>
            <person name="Kawashima T."/>
            <person name="Amano N."/>
            <person name="Koike H."/>
            <person name="Makino S."/>
            <person name="Higuchi S."/>
            <person name="Kawashima-Ohya Y."/>
            <person name="Watanabe K."/>
            <person name="Yamazaki M."/>
            <person name="Kanehori K."/>
            <person name="Kawamoto T."/>
            <person name="Nunoshiba T."/>
            <person name="Yamamoto Y."/>
            <person name="Aramaki H."/>
            <person name="Makino K."/>
            <person name="Suzuki M."/>
        </authorList>
    </citation>
    <scope>NUCLEOTIDE SEQUENCE [LARGE SCALE GENOMIC DNA]</scope>
    <source>
        <strain evidence="3">ATCC 51530 / DSM 4299 / JCM 9571 / NBRC 15438 / GSS1</strain>
    </source>
</reference>